<evidence type="ECO:0000313" key="2">
    <source>
        <dbReference type="EMBL" id="MDA3628439.1"/>
    </source>
</evidence>
<comment type="caution">
    <text evidence="2">The sequence shown here is derived from an EMBL/GenBank/DDBJ whole genome shotgun (WGS) entry which is preliminary data.</text>
</comment>
<sequence length="163" mass="17227">MAVEESGGQLSEQARGKLEDELATLRERRRTLVAAIRDQESDVGDRADEANALESGDELAAVDERIRAVTDLLAGGPGDTPAGQVPDGTTATLRFDDGTEQTVRAVAITEEIATRQQGATVTTDSPLGLALAGHHTGDTISYSTPDGEVRARIISLEFPENGR</sequence>
<protein>
    <submittedName>
        <fullName evidence="2">GreA/GreB family elongation factor</fullName>
    </submittedName>
</protein>
<dbReference type="InterPro" id="IPR023459">
    <property type="entry name" value="Tscrpt_elong_fac_GreA/B_fam"/>
</dbReference>
<dbReference type="GO" id="GO:0003746">
    <property type="term" value="F:translation elongation factor activity"/>
    <property type="evidence" value="ECO:0007669"/>
    <property type="project" value="UniProtKB-KW"/>
</dbReference>
<dbReference type="InterPro" id="IPR036953">
    <property type="entry name" value="GreA/GreB_C_sf"/>
</dbReference>
<dbReference type="Pfam" id="PF01272">
    <property type="entry name" value="GreA_GreB"/>
    <property type="match status" value="1"/>
</dbReference>
<accession>A0ABT4V3A9</accession>
<dbReference type="RefSeq" id="WP_270951286.1">
    <property type="nucleotide sequence ID" value="NZ_JAQGLA010000045.1"/>
</dbReference>
<dbReference type="PANTHER" id="PTHR30437">
    <property type="entry name" value="TRANSCRIPTION ELONGATION FACTOR GREA"/>
    <property type="match status" value="1"/>
</dbReference>
<dbReference type="PIRSF" id="PIRSF006092">
    <property type="entry name" value="GreA_GreB"/>
    <property type="match status" value="1"/>
</dbReference>
<evidence type="ECO:0000313" key="3">
    <source>
        <dbReference type="Proteomes" id="UP001210380"/>
    </source>
</evidence>
<gene>
    <name evidence="2" type="ORF">OU415_23610</name>
</gene>
<dbReference type="Gene3D" id="3.10.50.30">
    <property type="entry name" value="Transcription elongation factor, GreA/GreB, C-terminal domain"/>
    <property type="match status" value="1"/>
</dbReference>
<dbReference type="SUPFAM" id="SSF54534">
    <property type="entry name" value="FKBP-like"/>
    <property type="match status" value="1"/>
</dbReference>
<keyword evidence="2" id="KW-0648">Protein biosynthesis</keyword>
<dbReference type="InterPro" id="IPR001437">
    <property type="entry name" value="Tscrpt_elong_fac_GreA/B_C"/>
</dbReference>
<keyword evidence="3" id="KW-1185">Reference proteome</keyword>
<organism evidence="2 3">
    <name type="scientific">Saccharopolyspora oryzae</name>
    <dbReference type="NCBI Taxonomy" id="2997343"/>
    <lineage>
        <taxon>Bacteria</taxon>
        <taxon>Bacillati</taxon>
        <taxon>Actinomycetota</taxon>
        <taxon>Actinomycetes</taxon>
        <taxon>Pseudonocardiales</taxon>
        <taxon>Pseudonocardiaceae</taxon>
        <taxon>Saccharopolyspora</taxon>
    </lineage>
</organism>
<name>A0ABT4V3A9_9PSEU</name>
<dbReference type="Proteomes" id="UP001210380">
    <property type="component" value="Unassembled WGS sequence"/>
</dbReference>
<proteinExistence type="predicted"/>
<evidence type="ECO:0000259" key="1">
    <source>
        <dbReference type="Pfam" id="PF01272"/>
    </source>
</evidence>
<feature type="domain" description="Transcription elongation factor GreA/GreB C-terminal" evidence="1">
    <location>
        <begin position="82"/>
        <end position="157"/>
    </location>
</feature>
<keyword evidence="2" id="KW-0251">Elongation factor</keyword>
<dbReference type="PANTHER" id="PTHR30437:SF4">
    <property type="entry name" value="TRANSCRIPTION ELONGATION FACTOR GREA"/>
    <property type="match status" value="1"/>
</dbReference>
<reference evidence="2 3" key="1">
    <citation type="submission" date="2022-11" db="EMBL/GenBank/DDBJ databases">
        <title>Draft genome sequence of Saccharopolyspora sp. WRP15-2 isolated from rhizosphere soils of wild rice in Thailand.</title>
        <authorList>
            <person name="Duangmal K."/>
            <person name="Kammanee S."/>
            <person name="Muangham S."/>
        </authorList>
    </citation>
    <scope>NUCLEOTIDE SEQUENCE [LARGE SCALE GENOMIC DNA]</scope>
    <source>
        <strain evidence="2 3">WRP15-2</strain>
    </source>
</reference>
<dbReference type="NCBIfam" id="NF004548">
    <property type="entry name" value="PRK05892.1"/>
    <property type="match status" value="1"/>
</dbReference>
<dbReference type="EMBL" id="JAQGLA010000045">
    <property type="protein sequence ID" value="MDA3628439.1"/>
    <property type="molecule type" value="Genomic_DNA"/>
</dbReference>